<evidence type="ECO:0000256" key="4">
    <source>
        <dbReference type="ARBA" id="ARBA00022803"/>
    </source>
</evidence>
<dbReference type="Pfam" id="PF13181">
    <property type="entry name" value="TPR_8"/>
    <property type="match status" value="1"/>
</dbReference>
<dbReference type="SUPFAM" id="SSF46894">
    <property type="entry name" value="C-terminal effector domain of the bipartite response regulators"/>
    <property type="match status" value="1"/>
</dbReference>
<dbReference type="PROSITE" id="PS51257">
    <property type="entry name" value="PROKAR_LIPOPROTEIN"/>
    <property type="match status" value="1"/>
</dbReference>
<dbReference type="Gene3D" id="1.25.40.10">
    <property type="entry name" value="Tetratricopeptide repeat domain"/>
    <property type="match status" value="2"/>
</dbReference>
<dbReference type="PANTHER" id="PTHR46630:SF1">
    <property type="entry name" value="TETRATRICOPEPTIDE REPEAT PROTEIN 29"/>
    <property type="match status" value="1"/>
</dbReference>
<dbReference type="Pfam" id="PF13424">
    <property type="entry name" value="TPR_12"/>
    <property type="match status" value="2"/>
</dbReference>
<dbReference type="SUPFAM" id="SSF48452">
    <property type="entry name" value="TPR-like"/>
    <property type="match status" value="2"/>
</dbReference>
<keyword evidence="9" id="KW-1185">Reference proteome</keyword>
<dbReference type="STRING" id="1150112.SAMN04487893_12125"/>
<sequence>MSLMFKKILLFPSVFLLVAIAFVGCINNDKDLGILNNNTETISFFKEMDSLLDNNIYDAEKRLKKIEKGVDSLSNEELAYFYNFKIALHLKNDDFDSIPYYVNRAFSYDVEPESKDLQIRLNYNLGKYYRFTGDYSKSLEYTLKGLALSEGYKEKQIELYNNLGGIYFELSDFDLAMTYLKKSYDLAVETNDTRKTAIAYANLGNVYVLTGRIDEARNSLLDSYLYFEKIQDTVNIIKSLTSRSRVELLENNFDASIKFLSEAKELSLQTKDEAQLGLIYQHLGNVYRAKKQYEESIAYYKKAYAISDKKNVARDKMNALEGLSVNYNSQNKYKEANENLVKFYHIRDSIYGVKVRQKVEEFKWTKALDEQKFENDLLSKKIETEKLSKSNLTKTYIIIIILILMVIVFIWMLYQNNKKSLSISNLTNERLTDKIASEEILKRVQEERFQEELELRNKELISLNILILAKNKIFNEIENTIINEGGNPKNLLTELKNVIKLNRNQEHDWEKFKDVFEKTHPEFFEVIRTSYPQLSKTEIRVCSYIKINMPSTEICAMLNINQDSLNKTRYRIRKKLELQKSDDLDEFVKAW</sequence>
<evidence type="ECO:0000256" key="3">
    <source>
        <dbReference type="ARBA" id="ARBA00022737"/>
    </source>
</evidence>
<dbReference type="Proteomes" id="UP000243887">
    <property type="component" value="Unassembled WGS sequence"/>
</dbReference>
<dbReference type="PANTHER" id="PTHR46630">
    <property type="entry name" value="TETRATRICOPEPTIDE REPEAT PROTEIN 29"/>
    <property type="match status" value="1"/>
</dbReference>
<reference evidence="9" key="1">
    <citation type="submission" date="2016-10" db="EMBL/GenBank/DDBJ databases">
        <authorList>
            <person name="Varghese N."/>
            <person name="Submissions S."/>
        </authorList>
    </citation>
    <scope>NUCLEOTIDE SEQUENCE [LARGE SCALE GENOMIC DNA]</scope>
    <source>
        <strain evidence="9">DSM 26542</strain>
    </source>
</reference>
<dbReference type="PROSITE" id="PS50005">
    <property type="entry name" value="TPR"/>
    <property type="match status" value="2"/>
</dbReference>
<keyword evidence="2" id="KW-0963">Cytoplasm</keyword>
<feature type="repeat" description="TPR" evidence="6">
    <location>
        <begin position="157"/>
        <end position="190"/>
    </location>
</feature>
<comment type="similarity">
    <text evidence="5">Belongs to the Rap family.</text>
</comment>
<dbReference type="InterPro" id="IPR016032">
    <property type="entry name" value="Sig_transdc_resp-reg_C-effctor"/>
</dbReference>
<keyword evidence="7" id="KW-1133">Transmembrane helix</keyword>
<evidence type="ECO:0000256" key="5">
    <source>
        <dbReference type="ARBA" id="ARBA00038253"/>
    </source>
</evidence>
<protein>
    <submittedName>
        <fullName evidence="8">Tetratricopeptide repeat-containing protein</fullName>
    </submittedName>
</protein>
<comment type="subcellular location">
    <subcellularLocation>
        <location evidence="1">Cytoplasm</location>
    </subcellularLocation>
</comment>
<organism evidence="8 9">
    <name type="scientific">Myroides guanonis</name>
    <dbReference type="NCBI Taxonomy" id="1150112"/>
    <lineage>
        <taxon>Bacteria</taxon>
        <taxon>Pseudomonadati</taxon>
        <taxon>Bacteroidota</taxon>
        <taxon>Flavobacteriia</taxon>
        <taxon>Flavobacteriales</taxon>
        <taxon>Flavobacteriaceae</taxon>
        <taxon>Myroides</taxon>
    </lineage>
</organism>
<dbReference type="InterPro" id="IPR011990">
    <property type="entry name" value="TPR-like_helical_dom_sf"/>
</dbReference>
<evidence type="ECO:0000256" key="6">
    <source>
        <dbReference type="PROSITE-ProRule" id="PRU00339"/>
    </source>
</evidence>
<dbReference type="EMBL" id="FORU01000021">
    <property type="protein sequence ID" value="SFJ88443.1"/>
    <property type="molecule type" value="Genomic_DNA"/>
</dbReference>
<keyword evidence="3" id="KW-0677">Repeat</keyword>
<keyword evidence="7" id="KW-0472">Membrane</keyword>
<dbReference type="InterPro" id="IPR051476">
    <property type="entry name" value="Bac_ResReg_Asp_Phosphatase"/>
</dbReference>
<dbReference type="GO" id="GO:0006355">
    <property type="term" value="P:regulation of DNA-templated transcription"/>
    <property type="evidence" value="ECO:0007669"/>
    <property type="project" value="InterPro"/>
</dbReference>
<dbReference type="SMART" id="SM00028">
    <property type="entry name" value="TPR"/>
    <property type="match status" value="5"/>
</dbReference>
<dbReference type="InterPro" id="IPR019734">
    <property type="entry name" value="TPR_rpt"/>
</dbReference>
<dbReference type="OrthoDB" id="1090267at2"/>
<evidence type="ECO:0000256" key="1">
    <source>
        <dbReference type="ARBA" id="ARBA00004496"/>
    </source>
</evidence>
<gene>
    <name evidence="8" type="ORF">SAMN04487893_12125</name>
</gene>
<evidence type="ECO:0000313" key="8">
    <source>
        <dbReference type="EMBL" id="SFJ88443.1"/>
    </source>
</evidence>
<keyword evidence="7" id="KW-0812">Transmembrane</keyword>
<accession>A0A1I3V0K1</accession>
<evidence type="ECO:0000313" key="9">
    <source>
        <dbReference type="Proteomes" id="UP000243887"/>
    </source>
</evidence>
<dbReference type="GO" id="GO:0003677">
    <property type="term" value="F:DNA binding"/>
    <property type="evidence" value="ECO:0007669"/>
    <property type="project" value="InterPro"/>
</dbReference>
<proteinExistence type="inferred from homology"/>
<evidence type="ECO:0000256" key="2">
    <source>
        <dbReference type="ARBA" id="ARBA00022490"/>
    </source>
</evidence>
<name>A0A1I3V0K1_9FLAO</name>
<keyword evidence="4 6" id="KW-0802">TPR repeat</keyword>
<evidence type="ECO:0000256" key="7">
    <source>
        <dbReference type="SAM" id="Phobius"/>
    </source>
</evidence>
<dbReference type="AlphaFoldDB" id="A0A1I3V0K1"/>
<feature type="transmembrane region" description="Helical" evidence="7">
    <location>
        <begin position="396"/>
        <end position="414"/>
    </location>
</feature>
<feature type="repeat" description="TPR" evidence="6">
    <location>
        <begin position="277"/>
        <end position="310"/>
    </location>
</feature>
<dbReference type="GO" id="GO:0005737">
    <property type="term" value="C:cytoplasm"/>
    <property type="evidence" value="ECO:0007669"/>
    <property type="project" value="UniProtKB-SubCell"/>
</dbReference>